<dbReference type="Proteomes" id="UP000250186">
    <property type="component" value="Unassembled WGS sequence"/>
</dbReference>
<dbReference type="STRING" id="1172565.AU508_13615"/>
<feature type="domain" description="Carrier" evidence="1">
    <location>
        <begin position="3"/>
        <end position="81"/>
    </location>
</feature>
<dbReference type="InterPro" id="IPR036736">
    <property type="entry name" value="ACP-like_sf"/>
</dbReference>
<evidence type="ECO:0000313" key="3">
    <source>
        <dbReference type="EMBL" id="ROH78156.1"/>
    </source>
</evidence>
<dbReference type="EMBL" id="RJUJ01000013">
    <property type="protein sequence ID" value="ROH78156.1"/>
    <property type="molecule type" value="Genomic_DNA"/>
</dbReference>
<reference evidence="2 4" key="1">
    <citation type="submission" date="2016-02" db="EMBL/GenBank/DDBJ databases">
        <title>Species-wide whole genome sequencing reveals diversity, host range in Lonsdalea quercina.</title>
        <authorList>
            <person name="Li Y."/>
        </authorList>
    </citation>
    <scope>NUCLEOTIDE SEQUENCE [LARGE SCALE GENOMIC DNA]</scope>
    <source>
        <strain evidence="2 4">CFCC 12721</strain>
    </source>
</reference>
<evidence type="ECO:0000313" key="4">
    <source>
        <dbReference type="Proteomes" id="UP000250186"/>
    </source>
</evidence>
<gene>
    <name evidence="2" type="ORF">AU492_02385</name>
    <name evidence="3" type="ORF">EC392_13285</name>
</gene>
<dbReference type="AlphaFoldDB" id="A0A3N0UC69"/>
<evidence type="ECO:0000313" key="2">
    <source>
        <dbReference type="EMBL" id="RAT37156.1"/>
    </source>
</evidence>
<dbReference type="EMBL" id="LUSW01000004">
    <property type="protein sequence ID" value="RAT37156.1"/>
    <property type="molecule type" value="Genomic_DNA"/>
</dbReference>
<proteinExistence type="predicted"/>
<dbReference type="InterPro" id="IPR009081">
    <property type="entry name" value="PP-bd_ACP"/>
</dbReference>
<sequence>MTDALLTEVKSLLLEVLEKNGREEALRAEDNIATDLGIDSIQMINFFLMLEDKYNIAFDYESIEIENFTIGHCCELITELQR</sequence>
<evidence type="ECO:0000259" key="1">
    <source>
        <dbReference type="PROSITE" id="PS50075"/>
    </source>
</evidence>
<dbReference type="Proteomes" id="UP000274511">
    <property type="component" value="Unassembled WGS sequence"/>
</dbReference>
<accession>A0A3N0UC69</accession>
<dbReference type="PROSITE" id="PS50075">
    <property type="entry name" value="CARRIER"/>
    <property type="match status" value="1"/>
</dbReference>
<dbReference type="SUPFAM" id="SSF47336">
    <property type="entry name" value="ACP-like"/>
    <property type="match status" value="1"/>
</dbReference>
<name>A0A3N0UC69_9GAMM</name>
<protein>
    <submittedName>
        <fullName evidence="3">Acyl carrier protein</fullName>
    </submittedName>
</protein>
<comment type="caution">
    <text evidence="3">The sequence shown here is derived from an EMBL/GenBank/DDBJ whole genome shotgun (WGS) entry which is preliminary data.</text>
</comment>
<keyword evidence="4" id="KW-1185">Reference proteome</keyword>
<reference evidence="3 5" key="2">
    <citation type="submission" date="2018-10" db="EMBL/GenBank/DDBJ databases">
        <title>New species genome.</title>
        <authorList>
            <person name="Li Y."/>
        </authorList>
    </citation>
    <scope>NUCLEOTIDE SEQUENCE [LARGE SCALE GENOMIC DNA]</scope>
    <source>
        <strain evidence="3 5">L6_4B</strain>
    </source>
</reference>
<organism evidence="3 5">
    <name type="scientific">Lonsdalea populi</name>
    <dbReference type="NCBI Taxonomy" id="1172565"/>
    <lineage>
        <taxon>Bacteria</taxon>
        <taxon>Pseudomonadati</taxon>
        <taxon>Pseudomonadota</taxon>
        <taxon>Gammaproteobacteria</taxon>
        <taxon>Enterobacterales</taxon>
        <taxon>Pectobacteriaceae</taxon>
        <taxon>Lonsdalea</taxon>
    </lineage>
</organism>
<dbReference type="RefSeq" id="WP_112092637.1">
    <property type="nucleotide sequence ID" value="NZ_LUSR01000009.1"/>
</dbReference>
<evidence type="ECO:0000313" key="5">
    <source>
        <dbReference type="Proteomes" id="UP000274511"/>
    </source>
</evidence>
<dbReference type="Pfam" id="PF00550">
    <property type="entry name" value="PP-binding"/>
    <property type="match status" value="1"/>
</dbReference>
<dbReference type="Gene3D" id="1.10.1200.10">
    <property type="entry name" value="ACP-like"/>
    <property type="match status" value="1"/>
</dbReference>
<dbReference type="OrthoDB" id="4282095at2"/>